<accession>A0A517TV03</accession>
<keyword evidence="1" id="KW-0732">Signal</keyword>
<protein>
    <submittedName>
        <fullName evidence="2">Uncharacterized protein</fullName>
    </submittedName>
</protein>
<feature type="chain" id="PRO_5021879020" evidence="1">
    <location>
        <begin position="22"/>
        <end position="317"/>
    </location>
</feature>
<dbReference type="SUPFAM" id="SSF82171">
    <property type="entry name" value="DPP6 N-terminal domain-like"/>
    <property type="match status" value="1"/>
</dbReference>
<keyword evidence="3" id="KW-1185">Reference proteome</keyword>
<feature type="signal peptide" evidence="1">
    <location>
        <begin position="1"/>
        <end position="21"/>
    </location>
</feature>
<sequence length="317" mass="35059" precursor="true">MFQTNVRIVVLVLALPMATMAPFGSSRCNGAAAADLDRPATFDLGKGTPLGVGPAKEHSGIVKSRNWPDLFWMHNDSGDEPRIYPVRRSGEVVPSEREPENPGVQIAGAINVDWEDVTVDDRGRVIVGDFGNNRNDRRDLVLYVIPEPAPQAERTTFFKRLFFRYPGQHAFPALANDFNYDCEAIFTIGDAIFLCSKHRSDTLTKLYRLDPESKEEVQTAELIDSFDVHGQATGADATPDGKQIVIATYEDLWLFDVSDPANPLSGPVKRLSFENDDDVEAVCFADEETLIIGAEAAGKIYEVPLAAFVEYKPPQHD</sequence>
<dbReference type="RefSeq" id="WP_145431797.1">
    <property type="nucleotide sequence ID" value="NZ_CP036339.1"/>
</dbReference>
<reference evidence="2 3" key="1">
    <citation type="submission" date="2019-02" db="EMBL/GenBank/DDBJ databases">
        <title>Deep-cultivation of Planctomycetes and their phenomic and genomic characterization uncovers novel biology.</title>
        <authorList>
            <person name="Wiegand S."/>
            <person name="Jogler M."/>
            <person name="Boedeker C."/>
            <person name="Pinto D."/>
            <person name="Vollmers J."/>
            <person name="Rivas-Marin E."/>
            <person name="Kohn T."/>
            <person name="Peeters S.H."/>
            <person name="Heuer A."/>
            <person name="Rast P."/>
            <person name="Oberbeckmann S."/>
            <person name="Bunk B."/>
            <person name="Jeske O."/>
            <person name="Meyerdierks A."/>
            <person name="Storesund J.E."/>
            <person name="Kallscheuer N."/>
            <person name="Luecker S."/>
            <person name="Lage O.M."/>
            <person name="Pohl T."/>
            <person name="Merkel B.J."/>
            <person name="Hornburger P."/>
            <person name="Mueller R.-W."/>
            <person name="Bruemmer F."/>
            <person name="Labrenz M."/>
            <person name="Spormann A.M."/>
            <person name="Op den Camp H."/>
            <person name="Overmann J."/>
            <person name="Amann R."/>
            <person name="Jetten M.S.M."/>
            <person name="Mascher T."/>
            <person name="Medema M.H."/>
            <person name="Devos D.P."/>
            <person name="Kaster A.-K."/>
            <person name="Ovreas L."/>
            <person name="Rohde M."/>
            <person name="Galperin M.Y."/>
            <person name="Jogler C."/>
        </authorList>
    </citation>
    <scope>NUCLEOTIDE SEQUENCE [LARGE SCALE GENOMIC DNA]</scope>
    <source>
        <strain evidence="2 3">I41</strain>
    </source>
</reference>
<evidence type="ECO:0000313" key="2">
    <source>
        <dbReference type="EMBL" id="QDT72205.1"/>
    </source>
</evidence>
<proteinExistence type="predicted"/>
<dbReference type="Proteomes" id="UP000317909">
    <property type="component" value="Chromosome"/>
</dbReference>
<evidence type="ECO:0000313" key="3">
    <source>
        <dbReference type="Proteomes" id="UP000317909"/>
    </source>
</evidence>
<dbReference type="EMBL" id="CP036339">
    <property type="protein sequence ID" value="QDT72205.1"/>
    <property type="molecule type" value="Genomic_DNA"/>
</dbReference>
<evidence type="ECO:0000256" key="1">
    <source>
        <dbReference type="SAM" id="SignalP"/>
    </source>
</evidence>
<name>A0A517TV03_9BACT</name>
<dbReference type="KEGG" id="llh:I41_13750"/>
<organism evidence="2 3">
    <name type="scientific">Lacipirellula limnantheis</name>
    <dbReference type="NCBI Taxonomy" id="2528024"/>
    <lineage>
        <taxon>Bacteria</taxon>
        <taxon>Pseudomonadati</taxon>
        <taxon>Planctomycetota</taxon>
        <taxon>Planctomycetia</taxon>
        <taxon>Pirellulales</taxon>
        <taxon>Lacipirellulaceae</taxon>
        <taxon>Lacipirellula</taxon>
    </lineage>
</organism>
<dbReference type="AlphaFoldDB" id="A0A517TV03"/>
<gene>
    <name evidence="2" type="ORF">I41_13750</name>
</gene>
<dbReference type="OrthoDB" id="9801244at2"/>